<reference evidence="1 2" key="1">
    <citation type="submission" date="2024-12" db="EMBL/GenBank/DDBJ databases">
        <title>Forecasting of Potato common scab and diversities of Pathogenic streptomyces spp. in china.</title>
        <authorList>
            <person name="Handique U."/>
            <person name="Wu J."/>
        </authorList>
    </citation>
    <scope>NUCLEOTIDE SEQUENCE [LARGE SCALE GENOMIC DNA]</scope>
    <source>
        <strain evidence="1 2">ZRIMU1585</strain>
    </source>
</reference>
<organism evidence="1 2">
    <name type="scientific">Streptomyces galilaeus</name>
    <dbReference type="NCBI Taxonomy" id="33899"/>
    <lineage>
        <taxon>Bacteria</taxon>
        <taxon>Bacillati</taxon>
        <taxon>Actinomycetota</taxon>
        <taxon>Actinomycetes</taxon>
        <taxon>Kitasatosporales</taxon>
        <taxon>Streptomycetaceae</taxon>
        <taxon>Streptomyces</taxon>
    </lineage>
</organism>
<dbReference type="EMBL" id="JBJVNE010000011">
    <property type="protein sequence ID" value="MFM9648924.1"/>
    <property type="molecule type" value="Genomic_DNA"/>
</dbReference>
<gene>
    <name evidence="1" type="ORF">ACKI1S_22585</name>
</gene>
<proteinExistence type="predicted"/>
<protein>
    <submittedName>
        <fullName evidence="1">Uncharacterized protein</fullName>
    </submittedName>
</protein>
<name>A0ABW9IKA9_STRGJ</name>
<sequence>MTGRTAAGDVTVLDDDLVQHVQADAQTVRDTLSEWSARPPAPHEAAIGELLAYAARDVASGR</sequence>
<keyword evidence="2" id="KW-1185">Reference proteome</keyword>
<evidence type="ECO:0000313" key="2">
    <source>
        <dbReference type="Proteomes" id="UP001631993"/>
    </source>
</evidence>
<accession>A0ABW9IKA9</accession>
<comment type="caution">
    <text evidence="1">The sequence shown here is derived from an EMBL/GenBank/DDBJ whole genome shotgun (WGS) entry which is preliminary data.</text>
</comment>
<dbReference type="RefSeq" id="WP_369280602.1">
    <property type="nucleotide sequence ID" value="NZ_JBJVMW010000025.1"/>
</dbReference>
<evidence type="ECO:0000313" key="1">
    <source>
        <dbReference type="EMBL" id="MFM9648924.1"/>
    </source>
</evidence>
<dbReference type="Proteomes" id="UP001631993">
    <property type="component" value="Unassembled WGS sequence"/>
</dbReference>